<dbReference type="InterPro" id="IPR023577">
    <property type="entry name" value="CYTH_domain"/>
</dbReference>
<feature type="domain" description="CYTH" evidence="1">
    <location>
        <begin position="1"/>
        <end position="208"/>
    </location>
</feature>
<protein>
    <submittedName>
        <fullName evidence="2">CYTH domain-containing protein</fullName>
    </submittedName>
</protein>
<dbReference type="EMBL" id="JADCKA010000003">
    <property type="protein sequence ID" value="MBE5035257.1"/>
    <property type="molecule type" value="Genomic_DNA"/>
</dbReference>
<dbReference type="PANTHER" id="PTHR39569:SF1">
    <property type="entry name" value="INORGANIC TRIPHOSPHATASE"/>
    <property type="match status" value="1"/>
</dbReference>
<dbReference type="RefSeq" id="WP_226384924.1">
    <property type="nucleotide sequence ID" value="NZ_JADCKA010000003.1"/>
</dbReference>
<evidence type="ECO:0000313" key="2">
    <source>
        <dbReference type="EMBL" id="MBE5035257.1"/>
    </source>
</evidence>
<name>A0ABR9QWK1_9FIRM</name>
<comment type="caution">
    <text evidence="2">The sequence shown here is derived from an EMBL/GenBank/DDBJ whole genome shotgun (WGS) entry which is preliminary data.</text>
</comment>
<accession>A0ABR9QWK1</accession>
<proteinExistence type="predicted"/>
<dbReference type="Proteomes" id="UP001516588">
    <property type="component" value="Unassembled WGS sequence"/>
</dbReference>
<dbReference type="SUPFAM" id="SSF55154">
    <property type="entry name" value="CYTH-like phosphatases"/>
    <property type="match status" value="1"/>
</dbReference>
<dbReference type="SMART" id="SM01118">
    <property type="entry name" value="CYTH"/>
    <property type="match status" value="1"/>
</dbReference>
<organism evidence="2 3">
    <name type="scientific">Gallibacter intestinalis</name>
    <dbReference type="NCBI Taxonomy" id="2779356"/>
    <lineage>
        <taxon>Bacteria</taxon>
        <taxon>Bacillati</taxon>
        <taxon>Bacillota</taxon>
        <taxon>Clostridia</taxon>
        <taxon>Eubacteriales</taxon>
        <taxon>Eubacteriaceae</taxon>
        <taxon>Gallibacter</taxon>
    </lineage>
</organism>
<evidence type="ECO:0000313" key="3">
    <source>
        <dbReference type="Proteomes" id="UP001516588"/>
    </source>
</evidence>
<dbReference type="InterPro" id="IPR039013">
    <property type="entry name" value="YgiF"/>
</dbReference>
<dbReference type="PANTHER" id="PTHR39569">
    <property type="entry name" value="INORGANIC TRIPHOSPHATASE"/>
    <property type="match status" value="1"/>
</dbReference>
<gene>
    <name evidence="2" type="ORF">INF20_03060</name>
</gene>
<dbReference type="PROSITE" id="PS51707">
    <property type="entry name" value="CYTH"/>
    <property type="match status" value="1"/>
</dbReference>
<keyword evidence="3" id="KW-1185">Reference proteome</keyword>
<dbReference type="CDD" id="cd07756">
    <property type="entry name" value="CYTH-like_Pase_CHAD"/>
    <property type="match status" value="1"/>
</dbReference>
<sequence>MEIELKYRLENEDIAKQVEEVTLNSDYTVESSDQQLDMKAVYFDTEDGLLQKNLIAFRIRKEGTRNIATLKWGGKQEGSLHVREELNISVGSGEIPVSPDIDVFSQSEIGEKMIQIIGHKKLIPIMNIDIKRHQWQAEDENTVVEFCFDDGEIKVGSQIEKIREMEIELITGDENKLLILGDRLSEKYGLQPEKRSKYERGLALLNKINK</sequence>
<dbReference type="InterPro" id="IPR033469">
    <property type="entry name" value="CYTH-like_dom_sf"/>
</dbReference>
<dbReference type="Pfam" id="PF01928">
    <property type="entry name" value="CYTH"/>
    <property type="match status" value="1"/>
</dbReference>
<dbReference type="Gene3D" id="2.40.320.10">
    <property type="entry name" value="Hypothetical Protein Pfu-838710-001"/>
    <property type="match status" value="1"/>
</dbReference>
<evidence type="ECO:0000259" key="1">
    <source>
        <dbReference type="PROSITE" id="PS51707"/>
    </source>
</evidence>
<reference evidence="2 3" key="1">
    <citation type="submission" date="2020-10" db="EMBL/GenBank/DDBJ databases">
        <title>ChiBAC.</title>
        <authorList>
            <person name="Zenner C."/>
            <person name="Hitch T.C.A."/>
            <person name="Clavel T."/>
        </authorList>
    </citation>
    <scope>NUCLEOTIDE SEQUENCE [LARGE SCALE GENOMIC DNA]</scope>
    <source>
        <strain evidence="2 3">DSM 108706</strain>
    </source>
</reference>